<reference evidence="1 2" key="1">
    <citation type="journal article" date="2019" name="Int. J. Syst. Evol. Microbiol.">
        <title>The Global Catalogue of Microorganisms (GCM) 10K type strain sequencing project: providing services to taxonomists for standard genome sequencing and annotation.</title>
        <authorList>
            <consortium name="The Broad Institute Genomics Platform"/>
            <consortium name="The Broad Institute Genome Sequencing Center for Infectious Disease"/>
            <person name="Wu L."/>
            <person name="Ma J."/>
        </authorList>
    </citation>
    <scope>NUCLEOTIDE SEQUENCE [LARGE SCALE GENOMIC DNA]</scope>
    <source>
        <strain evidence="1 2">CGMCC 1.12543</strain>
    </source>
</reference>
<dbReference type="Proteomes" id="UP001596099">
    <property type="component" value="Unassembled WGS sequence"/>
</dbReference>
<organism evidence="1 2">
    <name type="scientific">Halomarina salina</name>
    <dbReference type="NCBI Taxonomy" id="1872699"/>
    <lineage>
        <taxon>Archaea</taxon>
        <taxon>Methanobacteriati</taxon>
        <taxon>Methanobacteriota</taxon>
        <taxon>Stenosarchaea group</taxon>
        <taxon>Halobacteria</taxon>
        <taxon>Halobacteriales</taxon>
        <taxon>Natronomonadaceae</taxon>
        <taxon>Halomarina</taxon>
    </lineage>
</organism>
<dbReference type="RefSeq" id="WP_247415299.1">
    <property type="nucleotide sequence ID" value="NZ_JALLGW010000001.1"/>
</dbReference>
<proteinExistence type="predicted"/>
<evidence type="ECO:0000313" key="2">
    <source>
        <dbReference type="Proteomes" id="UP001596099"/>
    </source>
</evidence>
<keyword evidence="2" id="KW-1185">Reference proteome</keyword>
<gene>
    <name evidence="1" type="ORF">ACFPYI_12755</name>
</gene>
<protein>
    <submittedName>
        <fullName evidence="1">Uncharacterized protein</fullName>
    </submittedName>
</protein>
<dbReference type="EMBL" id="JBHSQH010000001">
    <property type="protein sequence ID" value="MFC5972203.1"/>
    <property type="molecule type" value="Genomic_DNA"/>
</dbReference>
<sequence length="87" mass="9775">MEDTRHYLRQASEQLDTSADVVRDVGTRSTLSFLASELADVARDGGQTDVERFRRTLGTLERRLSGSAVASVRQAQRSLDRYERVST</sequence>
<dbReference type="AlphaFoldDB" id="A0ABD5RP42"/>
<comment type="caution">
    <text evidence="1">The sequence shown here is derived from an EMBL/GenBank/DDBJ whole genome shotgun (WGS) entry which is preliminary data.</text>
</comment>
<evidence type="ECO:0000313" key="1">
    <source>
        <dbReference type="EMBL" id="MFC5972203.1"/>
    </source>
</evidence>
<name>A0ABD5RP42_9EURY</name>
<accession>A0ABD5RP42</accession>